<protein>
    <submittedName>
        <fullName evidence="1">Uncharacterized protein</fullName>
    </submittedName>
</protein>
<organism evidence="1 2">
    <name type="scientific">Mesorhizobium alhagi CCNWXJ12-2</name>
    <dbReference type="NCBI Taxonomy" id="1107882"/>
    <lineage>
        <taxon>Bacteria</taxon>
        <taxon>Pseudomonadati</taxon>
        <taxon>Pseudomonadota</taxon>
        <taxon>Alphaproteobacteria</taxon>
        <taxon>Hyphomicrobiales</taxon>
        <taxon>Phyllobacteriaceae</taxon>
        <taxon>Allomesorhizobium</taxon>
    </lineage>
</organism>
<sequence length="55" mass="6395">TGILLAYKTDGRVQILKLPREQVVLKAFFDCCIRLHRRYSQPRPPVVLVPLLLHL</sequence>
<keyword evidence="2" id="KW-1185">Reference proteome</keyword>
<reference evidence="1 2" key="1">
    <citation type="journal article" date="2012" name="J. Bacteriol.">
        <title>Draft Genome Sequence of Mesorhizobium alhagi CCNWXJ12-2T, a Novel Salt-Resistant Species Isolated from the Desert of Northwestern China.</title>
        <authorList>
            <person name="Zhou M."/>
            <person name="Chen W."/>
            <person name="Chen H."/>
            <person name="Wei G."/>
        </authorList>
    </citation>
    <scope>NUCLEOTIDE SEQUENCE [LARGE SCALE GENOMIC DNA]</scope>
    <source>
        <strain evidence="1 2">CCNWXJ12-2</strain>
    </source>
</reference>
<name>H0I411_9HYPH</name>
<dbReference type="EMBL" id="AHAM01000343">
    <property type="protein sequence ID" value="EHK52273.1"/>
    <property type="molecule type" value="Genomic_DNA"/>
</dbReference>
<accession>H0I411</accession>
<dbReference type="Proteomes" id="UP000003250">
    <property type="component" value="Unassembled WGS sequence"/>
</dbReference>
<proteinExistence type="predicted"/>
<evidence type="ECO:0000313" key="1">
    <source>
        <dbReference type="EMBL" id="EHK52273.1"/>
    </source>
</evidence>
<dbReference type="AlphaFoldDB" id="H0I411"/>
<evidence type="ECO:0000313" key="2">
    <source>
        <dbReference type="Proteomes" id="UP000003250"/>
    </source>
</evidence>
<gene>
    <name evidence="1" type="ORF">MAXJ12_36151</name>
</gene>
<feature type="non-terminal residue" evidence="1">
    <location>
        <position position="1"/>
    </location>
</feature>